<dbReference type="Proteomes" id="UP000828390">
    <property type="component" value="Unassembled WGS sequence"/>
</dbReference>
<protein>
    <submittedName>
        <fullName evidence="1">Uncharacterized protein</fullName>
    </submittedName>
</protein>
<dbReference type="AlphaFoldDB" id="A0A9D4IBJ4"/>
<name>A0A9D4IBJ4_DREPO</name>
<accession>A0A9D4IBJ4</accession>
<evidence type="ECO:0000313" key="1">
    <source>
        <dbReference type="EMBL" id="KAH3755304.1"/>
    </source>
</evidence>
<proteinExistence type="predicted"/>
<gene>
    <name evidence="1" type="ORF">DPMN_189995</name>
</gene>
<sequence length="60" mass="6887">MYGVEHCGLNIHNIDFISPIMQDSMGRCGAVSFSFEDMNGTFAKISPWDWQRCRQLLQTC</sequence>
<comment type="caution">
    <text evidence="1">The sequence shown here is derived from an EMBL/GenBank/DDBJ whole genome shotgun (WGS) entry which is preliminary data.</text>
</comment>
<evidence type="ECO:0000313" key="2">
    <source>
        <dbReference type="Proteomes" id="UP000828390"/>
    </source>
</evidence>
<reference evidence="1" key="1">
    <citation type="journal article" date="2019" name="bioRxiv">
        <title>The Genome of the Zebra Mussel, Dreissena polymorpha: A Resource for Invasive Species Research.</title>
        <authorList>
            <person name="McCartney M.A."/>
            <person name="Auch B."/>
            <person name="Kono T."/>
            <person name="Mallez S."/>
            <person name="Zhang Y."/>
            <person name="Obille A."/>
            <person name="Becker A."/>
            <person name="Abrahante J.E."/>
            <person name="Garbe J."/>
            <person name="Badalamenti J.P."/>
            <person name="Herman A."/>
            <person name="Mangelson H."/>
            <person name="Liachko I."/>
            <person name="Sullivan S."/>
            <person name="Sone E.D."/>
            <person name="Koren S."/>
            <person name="Silverstein K.A.T."/>
            <person name="Beckman K.B."/>
            <person name="Gohl D.M."/>
        </authorList>
    </citation>
    <scope>NUCLEOTIDE SEQUENCE</scope>
    <source>
        <strain evidence="1">Duluth1</strain>
        <tissue evidence="1">Whole animal</tissue>
    </source>
</reference>
<keyword evidence="2" id="KW-1185">Reference proteome</keyword>
<dbReference type="EMBL" id="JAIWYP010000010">
    <property type="protein sequence ID" value="KAH3755304.1"/>
    <property type="molecule type" value="Genomic_DNA"/>
</dbReference>
<organism evidence="1 2">
    <name type="scientific">Dreissena polymorpha</name>
    <name type="common">Zebra mussel</name>
    <name type="synonym">Mytilus polymorpha</name>
    <dbReference type="NCBI Taxonomy" id="45954"/>
    <lineage>
        <taxon>Eukaryota</taxon>
        <taxon>Metazoa</taxon>
        <taxon>Spiralia</taxon>
        <taxon>Lophotrochozoa</taxon>
        <taxon>Mollusca</taxon>
        <taxon>Bivalvia</taxon>
        <taxon>Autobranchia</taxon>
        <taxon>Heteroconchia</taxon>
        <taxon>Euheterodonta</taxon>
        <taxon>Imparidentia</taxon>
        <taxon>Neoheterodontei</taxon>
        <taxon>Myida</taxon>
        <taxon>Dreissenoidea</taxon>
        <taxon>Dreissenidae</taxon>
        <taxon>Dreissena</taxon>
    </lineage>
</organism>
<reference evidence="1" key="2">
    <citation type="submission" date="2020-11" db="EMBL/GenBank/DDBJ databases">
        <authorList>
            <person name="McCartney M.A."/>
            <person name="Auch B."/>
            <person name="Kono T."/>
            <person name="Mallez S."/>
            <person name="Becker A."/>
            <person name="Gohl D.M."/>
            <person name="Silverstein K.A.T."/>
            <person name="Koren S."/>
            <person name="Bechman K.B."/>
            <person name="Herman A."/>
            <person name="Abrahante J.E."/>
            <person name="Garbe J."/>
        </authorList>
    </citation>
    <scope>NUCLEOTIDE SEQUENCE</scope>
    <source>
        <strain evidence="1">Duluth1</strain>
        <tissue evidence="1">Whole animal</tissue>
    </source>
</reference>